<organism evidence="1 2">
    <name type="scientific">Tetranychus urticae</name>
    <name type="common">Two-spotted spider mite</name>
    <dbReference type="NCBI Taxonomy" id="32264"/>
    <lineage>
        <taxon>Eukaryota</taxon>
        <taxon>Metazoa</taxon>
        <taxon>Ecdysozoa</taxon>
        <taxon>Arthropoda</taxon>
        <taxon>Chelicerata</taxon>
        <taxon>Arachnida</taxon>
        <taxon>Acari</taxon>
        <taxon>Acariformes</taxon>
        <taxon>Trombidiformes</taxon>
        <taxon>Prostigmata</taxon>
        <taxon>Eleutherengona</taxon>
        <taxon>Raphignathae</taxon>
        <taxon>Tetranychoidea</taxon>
        <taxon>Tetranychidae</taxon>
        <taxon>Tetranychus</taxon>
    </lineage>
</organism>
<dbReference type="AlphaFoldDB" id="T1K257"/>
<keyword evidence="2" id="KW-1185">Reference proteome</keyword>
<reference evidence="1" key="2">
    <citation type="submission" date="2015-06" db="UniProtKB">
        <authorList>
            <consortium name="EnsemblMetazoa"/>
        </authorList>
    </citation>
    <scope>IDENTIFICATION</scope>
</reference>
<reference evidence="2" key="1">
    <citation type="submission" date="2011-08" db="EMBL/GenBank/DDBJ databases">
        <authorList>
            <person name="Rombauts S."/>
        </authorList>
    </citation>
    <scope>NUCLEOTIDE SEQUENCE</scope>
    <source>
        <strain evidence="2">London</strain>
    </source>
</reference>
<name>T1K257_TETUR</name>
<protein>
    <submittedName>
        <fullName evidence="1">Uncharacterized protein</fullName>
    </submittedName>
</protein>
<evidence type="ECO:0000313" key="2">
    <source>
        <dbReference type="Proteomes" id="UP000015104"/>
    </source>
</evidence>
<dbReference type="Proteomes" id="UP000015104">
    <property type="component" value="Unassembled WGS sequence"/>
</dbReference>
<dbReference type="HOGENOM" id="CLU_2657630_0_0_1"/>
<evidence type="ECO:0000313" key="1">
    <source>
        <dbReference type="EnsemblMetazoa" id="tetur04g03820.1"/>
    </source>
</evidence>
<sequence length="76" mass="8885">MKGYIKNSVYYFLHRRWPCSDGLPQLVQERKWLLVSSFIIMTDIKPDPLEITKDKQMVDLGDTLQACLCNAFFPAF</sequence>
<proteinExistence type="predicted"/>
<dbReference type="EMBL" id="CAEY01001359">
    <property type="status" value="NOT_ANNOTATED_CDS"/>
    <property type="molecule type" value="Genomic_DNA"/>
</dbReference>
<accession>T1K257</accession>
<dbReference type="EnsemblMetazoa" id="tetur04g03820.1">
    <property type="protein sequence ID" value="tetur04g03820.1"/>
    <property type="gene ID" value="tetur04g03820"/>
</dbReference>